<keyword evidence="1" id="KW-1133">Transmembrane helix</keyword>
<name>A0A914NP44_MELIC</name>
<dbReference type="WBParaSite" id="Minc3s07833g41586">
    <property type="protein sequence ID" value="Minc3s07833g41586"/>
    <property type="gene ID" value="Minc3s07833g41586"/>
</dbReference>
<protein>
    <submittedName>
        <fullName evidence="3">Uncharacterized protein</fullName>
    </submittedName>
</protein>
<keyword evidence="1" id="KW-0472">Membrane</keyword>
<keyword evidence="2" id="KW-1185">Reference proteome</keyword>
<evidence type="ECO:0000313" key="2">
    <source>
        <dbReference type="Proteomes" id="UP000887563"/>
    </source>
</evidence>
<organism evidence="2 3">
    <name type="scientific">Meloidogyne incognita</name>
    <name type="common">Southern root-knot nematode worm</name>
    <name type="synonym">Oxyuris incognita</name>
    <dbReference type="NCBI Taxonomy" id="6306"/>
    <lineage>
        <taxon>Eukaryota</taxon>
        <taxon>Metazoa</taxon>
        <taxon>Ecdysozoa</taxon>
        <taxon>Nematoda</taxon>
        <taxon>Chromadorea</taxon>
        <taxon>Rhabditida</taxon>
        <taxon>Tylenchina</taxon>
        <taxon>Tylenchomorpha</taxon>
        <taxon>Tylenchoidea</taxon>
        <taxon>Meloidogynidae</taxon>
        <taxon>Meloidogyninae</taxon>
        <taxon>Meloidogyne</taxon>
        <taxon>Meloidogyne incognita group</taxon>
    </lineage>
</organism>
<dbReference type="Proteomes" id="UP000887563">
    <property type="component" value="Unplaced"/>
</dbReference>
<dbReference type="AlphaFoldDB" id="A0A914NP44"/>
<reference evidence="3" key="1">
    <citation type="submission" date="2022-11" db="UniProtKB">
        <authorList>
            <consortium name="WormBaseParasite"/>
        </authorList>
    </citation>
    <scope>IDENTIFICATION</scope>
</reference>
<evidence type="ECO:0000313" key="3">
    <source>
        <dbReference type="WBParaSite" id="Minc3s07833g41586"/>
    </source>
</evidence>
<evidence type="ECO:0000256" key="1">
    <source>
        <dbReference type="SAM" id="Phobius"/>
    </source>
</evidence>
<feature type="transmembrane region" description="Helical" evidence="1">
    <location>
        <begin position="46"/>
        <end position="66"/>
    </location>
</feature>
<accession>A0A914NP44</accession>
<sequence>MSILHVGIKNSLGYRHKSGMGDPSTVIPSEASRSLSFLTAFNASSLAVWSCLMGICAAIPPIAKIFL</sequence>
<keyword evidence="1" id="KW-0812">Transmembrane</keyword>
<proteinExistence type="predicted"/>